<sequence>INRIVVFRKLALIFTLIVSILLLIMLFSLTLSVITTMTNLREMYKNDVDESIRNNVRKISSSTTPVYIQGDESTYDHDLDLHLSVDH</sequence>
<proteinExistence type="predicted"/>
<keyword evidence="1" id="KW-1133">Transmembrane helix</keyword>
<accession>A0A819NY76</accession>
<evidence type="ECO:0000313" key="2">
    <source>
        <dbReference type="EMBL" id="CAF4000036.1"/>
    </source>
</evidence>
<comment type="caution">
    <text evidence="2">The sequence shown here is derived from an EMBL/GenBank/DDBJ whole genome shotgun (WGS) entry which is preliminary data.</text>
</comment>
<protein>
    <submittedName>
        <fullName evidence="2">Uncharacterized protein</fullName>
    </submittedName>
</protein>
<keyword evidence="1" id="KW-0812">Transmembrane</keyword>
<dbReference type="Proteomes" id="UP000663844">
    <property type="component" value="Unassembled WGS sequence"/>
</dbReference>
<organism evidence="2 3">
    <name type="scientific">Adineta steineri</name>
    <dbReference type="NCBI Taxonomy" id="433720"/>
    <lineage>
        <taxon>Eukaryota</taxon>
        <taxon>Metazoa</taxon>
        <taxon>Spiralia</taxon>
        <taxon>Gnathifera</taxon>
        <taxon>Rotifera</taxon>
        <taxon>Eurotatoria</taxon>
        <taxon>Bdelloidea</taxon>
        <taxon>Adinetida</taxon>
        <taxon>Adinetidae</taxon>
        <taxon>Adineta</taxon>
    </lineage>
</organism>
<gene>
    <name evidence="2" type="ORF">OXD698_LOCUS29465</name>
</gene>
<dbReference type="EMBL" id="CAJOAZ010003318">
    <property type="protein sequence ID" value="CAF4000036.1"/>
    <property type="molecule type" value="Genomic_DNA"/>
</dbReference>
<dbReference type="AlphaFoldDB" id="A0A819NY76"/>
<name>A0A819NY76_9BILA</name>
<feature type="transmembrane region" description="Helical" evidence="1">
    <location>
        <begin position="12"/>
        <end position="35"/>
    </location>
</feature>
<feature type="non-terminal residue" evidence="2">
    <location>
        <position position="1"/>
    </location>
</feature>
<evidence type="ECO:0000256" key="1">
    <source>
        <dbReference type="SAM" id="Phobius"/>
    </source>
</evidence>
<evidence type="ECO:0000313" key="3">
    <source>
        <dbReference type="Proteomes" id="UP000663844"/>
    </source>
</evidence>
<reference evidence="2" key="1">
    <citation type="submission" date="2021-02" db="EMBL/GenBank/DDBJ databases">
        <authorList>
            <person name="Nowell W R."/>
        </authorList>
    </citation>
    <scope>NUCLEOTIDE SEQUENCE</scope>
</reference>
<keyword evidence="1" id="KW-0472">Membrane</keyword>